<proteinExistence type="inferred from homology"/>
<feature type="transmembrane region" description="Helical" evidence="4">
    <location>
        <begin position="167"/>
        <end position="184"/>
    </location>
</feature>
<feature type="transmembrane region" description="Helical" evidence="4">
    <location>
        <begin position="196"/>
        <end position="215"/>
    </location>
</feature>
<protein>
    <recommendedName>
        <fullName evidence="5">Major facilitator superfamily (MFS) profile domain-containing protein</fullName>
    </recommendedName>
</protein>
<dbReference type="PROSITE" id="PS50850">
    <property type="entry name" value="MFS"/>
    <property type="match status" value="1"/>
</dbReference>
<dbReference type="Pfam" id="PF07690">
    <property type="entry name" value="MFS_1"/>
    <property type="match status" value="1"/>
</dbReference>
<feature type="transmembrane region" description="Helical" evidence="4">
    <location>
        <begin position="431"/>
        <end position="457"/>
    </location>
</feature>
<sequence>MSTEFNGSTPGLILRDSSAFVGGVEPPTPPLPRAHLSDSNSSSSLKTSVSEKDEKEGWMPLDELGKVRVSGRDFPIRSEKQGGRGNDTPVARLDLEHQDSSWQAGPPAASLCGAGDDTVYPEGGLQAWLVVLGSFCGMLSSFGFMNSIGVFQGYLSTHQLKDYSEGTIGWIFSVYVFLAFFGGLQIGPVFDAKGPFWLILAGSIIFTLSIFLMSICTQYWHFMLVIGILGGTGTSLIFTPSIGAIGHFFHAKRGSATGLAATGGSLGGIIFPLMLQSLFPKVGFAWAVRILAFMVASLCLMAICLVRSRLPPKANSSILPDFTILRDPAFALVTAGVFCMEWGLFIPVTFLGTYVLETAMPDSAAFTYQVLAILNAGSCLGRYLPGLFADRIGRFNAMIGALFLCTLTTSTLWLPACLLPTAHPAAKPLTILYALLFGFASGSNISLTPVCVGQLCATEEYGR</sequence>
<keyword evidence="4" id="KW-0472">Membrane</keyword>
<feature type="domain" description="Major facilitator superfamily (MFS) profile" evidence="5">
    <location>
        <begin position="126"/>
        <end position="463"/>
    </location>
</feature>
<gene>
    <name evidence="6" type="ORF">BLS_005034</name>
</gene>
<evidence type="ECO:0000259" key="5">
    <source>
        <dbReference type="PROSITE" id="PS50850"/>
    </source>
</evidence>
<feature type="compositionally biased region" description="Low complexity" evidence="3">
    <location>
        <begin position="37"/>
        <end position="48"/>
    </location>
</feature>
<evidence type="ECO:0000256" key="3">
    <source>
        <dbReference type="SAM" id="MobiDB-lite"/>
    </source>
</evidence>
<dbReference type="GO" id="GO:0022857">
    <property type="term" value="F:transmembrane transporter activity"/>
    <property type="evidence" value="ECO:0007669"/>
    <property type="project" value="InterPro"/>
</dbReference>
<evidence type="ECO:0000256" key="2">
    <source>
        <dbReference type="ARBA" id="ARBA00006727"/>
    </source>
</evidence>
<dbReference type="Gene3D" id="1.20.1250.20">
    <property type="entry name" value="MFS general substrate transporter like domains"/>
    <property type="match status" value="1"/>
</dbReference>
<dbReference type="InterPro" id="IPR020846">
    <property type="entry name" value="MFS_dom"/>
</dbReference>
<reference evidence="6 7" key="1">
    <citation type="submission" date="2019-11" db="EMBL/GenBank/DDBJ databases">
        <title>Venturia inaequalis Genome Resource.</title>
        <authorList>
            <person name="Lichtner F.J."/>
        </authorList>
    </citation>
    <scope>NUCLEOTIDE SEQUENCE [LARGE SCALE GENOMIC DNA]</scope>
    <source>
        <strain evidence="6">Bline_iso_100314</strain>
    </source>
</reference>
<dbReference type="InterPro" id="IPR050327">
    <property type="entry name" value="Proton-linked_MCT"/>
</dbReference>
<evidence type="ECO:0000313" key="7">
    <source>
        <dbReference type="Proteomes" id="UP000433883"/>
    </source>
</evidence>
<feature type="transmembrane region" description="Helical" evidence="4">
    <location>
        <begin position="256"/>
        <end position="274"/>
    </location>
</feature>
<dbReference type="GO" id="GO:0016020">
    <property type="term" value="C:membrane"/>
    <property type="evidence" value="ECO:0007669"/>
    <property type="project" value="UniProtKB-SubCell"/>
</dbReference>
<feature type="transmembrane region" description="Helical" evidence="4">
    <location>
        <begin position="221"/>
        <end position="249"/>
    </location>
</feature>
<dbReference type="EMBL" id="WNWQ01000339">
    <property type="protein sequence ID" value="KAE9970155.1"/>
    <property type="molecule type" value="Genomic_DNA"/>
</dbReference>
<evidence type="ECO:0000256" key="1">
    <source>
        <dbReference type="ARBA" id="ARBA00004141"/>
    </source>
</evidence>
<feature type="transmembrane region" description="Helical" evidence="4">
    <location>
        <begin position="329"/>
        <end position="354"/>
    </location>
</feature>
<evidence type="ECO:0000313" key="6">
    <source>
        <dbReference type="EMBL" id="KAE9970155.1"/>
    </source>
</evidence>
<dbReference type="PANTHER" id="PTHR11360:SF177">
    <property type="entry name" value="RIBOFLAVIN TRANSPORTER MCH5"/>
    <property type="match status" value="1"/>
</dbReference>
<feature type="region of interest" description="Disordered" evidence="3">
    <location>
        <begin position="1"/>
        <end position="61"/>
    </location>
</feature>
<feature type="compositionally biased region" description="Basic and acidic residues" evidence="3">
    <location>
        <begin position="49"/>
        <end position="61"/>
    </location>
</feature>
<feature type="transmembrane region" description="Helical" evidence="4">
    <location>
        <begin position="366"/>
        <end position="385"/>
    </location>
</feature>
<keyword evidence="4" id="KW-1133">Transmembrane helix</keyword>
<dbReference type="InterPro" id="IPR036259">
    <property type="entry name" value="MFS_trans_sf"/>
</dbReference>
<name>A0A8H3UI90_VENIN</name>
<organism evidence="6 7">
    <name type="scientific">Venturia inaequalis</name>
    <name type="common">Apple scab fungus</name>
    <dbReference type="NCBI Taxonomy" id="5025"/>
    <lineage>
        <taxon>Eukaryota</taxon>
        <taxon>Fungi</taxon>
        <taxon>Dikarya</taxon>
        <taxon>Ascomycota</taxon>
        <taxon>Pezizomycotina</taxon>
        <taxon>Dothideomycetes</taxon>
        <taxon>Pleosporomycetidae</taxon>
        <taxon>Venturiales</taxon>
        <taxon>Venturiaceae</taxon>
        <taxon>Venturia</taxon>
    </lineage>
</organism>
<comment type="subcellular location">
    <subcellularLocation>
        <location evidence="1">Membrane</location>
        <topology evidence="1">Multi-pass membrane protein</topology>
    </subcellularLocation>
</comment>
<dbReference type="PANTHER" id="PTHR11360">
    <property type="entry name" value="MONOCARBOXYLATE TRANSPORTER"/>
    <property type="match status" value="1"/>
</dbReference>
<keyword evidence="4" id="KW-0812">Transmembrane</keyword>
<dbReference type="Proteomes" id="UP000433883">
    <property type="component" value="Unassembled WGS sequence"/>
</dbReference>
<dbReference type="SUPFAM" id="SSF103473">
    <property type="entry name" value="MFS general substrate transporter"/>
    <property type="match status" value="1"/>
</dbReference>
<feature type="transmembrane region" description="Helical" evidence="4">
    <location>
        <begin position="286"/>
        <end position="308"/>
    </location>
</feature>
<evidence type="ECO:0000256" key="4">
    <source>
        <dbReference type="SAM" id="Phobius"/>
    </source>
</evidence>
<feature type="transmembrane region" description="Helical" evidence="4">
    <location>
        <begin position="397"/>
        <end position="416"/>
    </location>
</feature>
<feature type="transmembrane region" description="Helical" evidence="4">
    <location>
        <begin position="127"/>
        <end position="155"/>
    </location>
</feature>
<comment type="caution">
    <text evidence="6">The sequence shown here is derived from an EMBL/GenBank/DDBJ whole genome shotgun (WGS) entry which is preliminary data.</text>
</comment>
<accession>A0A8H3UI90</accession>
<dbReference type="AlphaFoldDB" id="A0A8H3UI90"/>
<dbReference type="InterPro" id="IPR011701">
    <property type="entry name" value="MFS"/>
</dbReference>
<comment type="similarity">
    <text evidence="2">Belongs to the major facilitator superfamily. Monocarboxylate porter (TC 2.A.1.13) family.</text>
</comment>